<name>W5T978_9NOCA</name>
<dbReference type="eggNOG" id="ENOG5031QAI">
    <property type="taxonomic scope" value="Bacteria"/>
</dbReference>
<dbReference type="AlphaFoldDB" id="W5T978"/>
<keyword evidence="3" id="KW-1185">Reference proteome</keyword>
<evidence type="ECO:0000313" key="2">
    <source>
        <dbReference type="EMBL" id="AHH15543.1"/>
    </source>
</evidence>
<sequence>MTMRRNVARLLASAVAGLLPFGLGATVAHADPLPQWSPFGTTLYTFGDANFCAGTIGVAVEAAPGRPGHVLAHVTPLGYQRGPCGNHVMFGWVGSAGARSQDVYVRTDAAPGATVTTDLWIGMGPAKIMADTWPIQGTFTEWYLLVP</sequence>
<gene>
    <name evidence="2" type="ORF">NONO_c07350</name>
</gene>
<feature type="signal peptide" evidence="1">
    <location>
        <begin position="1"/>
        <end position="30"/>
    </location>
</feature>
<reference evidence="2 3" key="1">
    <citation type="journal article" date="2014" name="Appl. Environ. Microbiol.">
        <title>Insights into the Microbial Degradation of Rubber and Gutta-Percha by Analysis of the Complete Genome of Nocardia nova SH22a.</title>
        <authorList>
            <person name="Luo Q."/>
            <person name="Hiessl S."/>
            <person name="Poehlein A."/>
            <person name="Daniel R."/>
            <person name="Steinbuchel A."/>
        </authorList>
    </citation>
    <scope>NUCLEOTIDE SEQUENCE [LARGE SCALE GENOMIC DNA]</scope>
    <source>
        <strain evidence="2">SH22a</strain>
    </source>
</reference>
<dbReference type="EMBL" id="CP006850">
    <property type="protein sequence ID" value="AHH15543.1"/>
    <property type="molecule type" value="Genomic_DNA"/>
</dbReference>
<dbReference type="Proteomes" id="UP000019150">
    <property type="component" value="Chromosome"/>
</dbReference>
<keyword evidence="1" id="KW-0732">Signal</keyword>
<protein>
    <recommendedName>
        <fullName evidence="4">Secreted protein</fullName>
    </recommendedName>
</protein>
<evidence type="ECO:0000256" key="1">
    <source>
        <dbReference type="SAM" id="SignalP"/>
    </source>
</evidence>
<organism evidence="2 3">
    <name type="scientific">Nocardia nova SH22a</name>
    <dbReference type="NCBI Taxonomy" id="1415166"/>
    <lineage>
        <taxon>Bacteria</taxon>
        <taxon>Bacillati</taxon>
        <taxon>Actinomycetota</taxon>
        <taxon>Actinomycetes</taxon>
        <taxon>Mycobacteriales</taxon>
        <taxon>Nocardiaceae</taxon>
        <taxon>Nocardia</taxon>
    </lineage>
</organism>
<evidence type="ECO:0008006" key="4">
    <source>
        <dbReference type="Google" id="ProtNLM"/>
    </source>
</evidence>
<feature type="chain" id="PRO_5004871618" description="Secreted protein" evidence="1">
    <location>
        <begin position="31"/>
        <end position="147"/>
    </location>
</feature>
<evidence type="ECO:0000313" key="3">
    <source>
        <dbReference type="Proteomes" id="UP000019150"/>
    </source>
</evidence>
<dbReference type="HOGENOM" id="CLU_1766105_0_0_11"/>
<dbReference type="PATRIC" id="fig|1415166.3.peg.745"/>
<proteinExistence type="predicted"/>
<accession>W5T978</accession>
<dbReference type="KEGG" id="nno:NONO_c07350"/>